<keyword evidence="3" id="KW-1185">Reference proteome</keyword>
<dbReference type="PANTHER" id="PTHR30383:SF24">
    <property type="entry name" value="THIOESTERASE 1_PROTEASE 1_LYSOPHOSPHOLIPASE L1"/>
    <property type="match status" value="1"/>
</dbReference>
<dbReference type="Pfam" id="PF13472">
    <property type="entry name" value="Lipase_GDSL_2"/>
    <property type="match status" value="1"/>
</dbReference>
<dbReference type="PANTHER" id="PTHR30383">
    <property type="entry name" value="THIOESTERASE 1/PROTEASE 1/LYSOPHOSPHOLIPASE L1"/>
    <property type="match status" value="1"/>
</dbReference>
<dbReference type="InterPro" id="IPR013830">
    <property type="entry name" value="SGNH_hydro"/>
</dbReference>
<protein>
    <submittedName>
        <fullName evidence="2">Lysophospholipase L1-like esterase</fullName>
    </submittedName>
</protein>
<reference evidence="2 3" key="1">
    <citation type="submission" date="2019-03" db="EMBL/GenBank/DDBJ databases">
        <title>Genomic Encyclopedia of Type Strains, Phase IV (KMG-IV): sequencing the most valuable type-strain genomes for metagenomic binning, comparative biology and taxonomic classification.</title>
        <authorList>
            <person name="Goeker M."/>
        </authorList>
    </citation>
    <scope>NUCLEOTIDE SEQUENCE [LARGE SCALE GENOMIC DNA]</scope>
    <source>
        <strain evidence="2 3">DSM 26377</strain>
    </source>
</reference>
<dbReference type="EMBL" id="SOBT01000008">
    <property type="protein sequence ID" value="TDU32538.1"/>
    <property type="molecule type" value="Genomic_DNA"/>
</dbReference>
<evidence type="ECO:0000313" key="2">
    <source>
        <dbReference type="EMBL" id="TDU32538.1"/>
    </source>
</evidence>
<proteinExistence type="predicted"/>
<comment type="caution">
    <text evidence="2">The sequence shown here is derived from an EMBL/GenBank/DDBJ whole genome shotgun (WGS) entry which is preliminary data.</text>
</comment>
<dbReference type="Gene3D" id="3.40.50.1110">
    <property type="entry name" value="SGNH hydrolase"/>
    <property type="match status" value="1"/>
</dbReference>
<dbReference type="PROSITE" id="PS51257">
    <property type="entry name" value="PROKAR_LIPOPROTEIN"/>
    <property type="match status" value="1"/>
</dbReference>
<dbReference type="CDD" id="cd01822">
    <property type="entry name" value="Lysophospholipase_L1_like"/>
    <property type="match status" value="1"/>
</dbReference>
<accession>A0A4R7PEG5</accession>
<dbReference type="Proteomes" id="UP000295341">
    <property type="component" value="Unassembled WGS sequence"/>
</dbReference>
<organism evidence="2 3">
    <name type="scientific">Panacagrimonas perspica</name>
    <dbReference type="NCBI Taxonomy" id="381431"/>
    <lineage>
        <taxon>Bacteria</taxon>
        <taxon>Pseudomonadati</taxon>
        <taxon>Pseudomonadota</taxon>
        <taxon>Gammaproteobacteria</taxon>
        <taxon>Nevskiales</taxon>
        <taxon>Nevskiaceae</taxon>
        <taxon>Panacagrimonas</taxon>
    </lineage>
</organism>
<evidence type="ECO:0000313" key="3">
    <source>
        <dbReference type="Proteomes" id="UP000295341"/>
    </source>
</evidence>
<feature type="domain" description="SGNH hydrolase-type esterase" evidence="1">
    <location>
        <begin position="45"/>
        <end position="196"/>
    </location>
</feature>
<dbReference type="GO" id="GO:0004622">
    <property type="term" value="F:phosphatidylcholine lysophospholipase activity"/>
    <property type="evidence" value="ECO:0007669"/>
    <property type="project" value="TreeGrafter"/>
</dbReference>
<sequence>MAAPMRHSQARALWLLIVLLLGACGGGAGDGHRLTPLASDARILAFGDSLTYGTGADRPQSYPAVLQDLIGRTVINAGIPGETTAQGLDRLPDVLDDASPALVILCLGGNDMLRRQDRVRMKENLGAMIALIRERGIPVVLLGVPEPKLFGLTTDPAYFELAKQYQLPIEALTIPDVLGDKARKSDQIHPNAAGYADMAKAVAKLLRDTGAV</sequence>
<dbReference type="InterPro" id="IPR051532">
    <property type="entry name" value="Ester_Hydrolysis_Enzymes"/>
</dbReference>
<dbReference type="AlphaFoldDB" id="A0A4R7PEG5"/>
<dbReference type="SUPFAM" id="SSF52266">
    <property type="entry name" value="SGNH hydrolase"/>
    <property type="match status" value="1"/>
</dbReference>
<gene>
    <name evidence="2" type="ORF">DFR24_1936</name>
</gene>
<dbReference type="InterPro" id="IPR036514">
    <property type="entry name" value="SGNH_hydro_sf"/>
</dbReference>
<name>A0A4R7PEG5_9GAMM</name>
<dbReference type="OrthoDB" id="9786188at2"/>
<evidence type="ECO:0000259" key="1">
    <source>
        <dbReference type="Pfam" id="PF13472"/>
    </source>
</evidence>